<reference evidence="2 3" key="1">
    <citation type="submission" date="2018-07" db="EMBL/GenBank/DDBJ databases">
        <title>Dyella tabacisoli L4-6T, whole genome shotgun sequence.</title>
        <authorList>
            <person name="Zhou X.-K."/>
            <person name="Li W.-J."/>
            <person name="Duan Y.-Q."/>
        </authorList>
    </citation>
    <scope>NUCLEOTIDE SEQUENCE [LARGE SCALE GENOMIC DNA]</scope>
    <source>
        <strain evidence="2 3">L4-6</strain>
    </source>
</reference>
<sequence length="322" mass="35033">MFRWILEIWAGSSPVEFESSFGLTESVQRLKAATRRWALFNVSQEAAAGTVTQSRVSLQRVIPMVGNSFKPFFTGRFQESHGKIILSGRFTLHWLVKIFLGFWFGFCVLFTALAAFAAIRSQQVAAMPLAGIVMLALGLGIVRIGGWFSRNDPAWLSDVIRHALSTPMVAPPVGSGMGSNVAQLGKPSTSGPPKVILVVTAVLALLGVMSFASAITGIQSYQGSATGSVVTHYANDGLRYGVAAYGLLMLALSYGIYRRRLLAWRMGFAILIVGVAIQALTLATSNDLGQARASALFFCVASAFFTIIWGRWWYAQRIHFHD</sequence>
<evidence type="ECO:0000313" key="3">
    <source>
        <dbReference type="Proteomes" id="UP000253782"/>
    </source>
</evidence>
<organism evidence="2 3">
    <name type="scientific">Dyella tabacisoli</name>
    <dbReference type="NCBI Taxonomy" id="2282381"/>
    <lineage>
        <taxon>Bacteria</taxon>
        <taxon>Pseudomonadati</taxon>
        <taxon>Pseudomonadota</taxon>
        <taxon>Gammaproteobacteria</taxon>
        <taxon>Lysobacterales</taxon>
        <taxon>Rhodanobacteraceae</taxon>
        <taxon>Dyella</taxon>
    </lineage>
</organism>
<proteinExistence type="predicted"/>
<gene>
    <name evidence="2" type="ORF">DVJ77_07590</name>
</gene>
<comment type="caution">
    <text evidence="2">The sequence shown here is derived from an EMBL/GenBank/DDBJ whole genome shotgun (WGS) entry which is preliminary data.</text>
</comment>
<feature type="transmembrane region" description="Helical" evidence="1">
    <location>
        <begin position="264"/>
        <end position="283"/>
    </location>
</feature>
<keyword evidence="1" id="KW-1133">Transmembrane helix</keyword>
<feature type="transmembrane region" description="Helical" evidence="1">
    <location>
        <begin position="195"/>
        <end position="218"/>
    </location>
</feature>
<keyword evidence="1" id="KW-0812">Transmembrane</keyword>
<accession>A0A369UNQ3</accession>
<protein>
    <submittedName>
        <fullName evidence="2">Uncharacterized protein</fullName>
    </submittedName>
</protein>
<dbReference type="AlphaFoldDB" id="A0A369UNQ3"/>
<feature type="transmembrane region" description="Helical" evidence="1">
    <location>
        <begin position="238"/>
        <end position="257"/>
    </location>
</feature>
<keyword evidence="3" id="KW-1185">Reference proteome</keyword>
<keyword evidence="1" id="KW-0472">Membrane</keyword>
<feature type="transmembrane region" description="Helical" evidence="1">
    <location>
        <begin position="125"/>
        <end position="142"/>
    </location>
</feature>
<feature type="transmembrane region" description="Helical" evidence="1">
    <location>
        <begin position="295"/>
        <end position="314"/>
    </location>
</feature>
<evidence type="ECO:0000313" key="2">
    <source>
        <dbReference type="EMBL" id="RDD82276.1"/>
    </source>
</evidence>
<name>A0A369UNQ3_9GAMM</name>
<dbReference type="EMBL" id="QQAH01000006">
    <property type="protein sequence ID" value="RDD82276.1"/>
    <property type="molecule type" value="Genomic_DNA"/>
</dbReference>
<dbReference type="OrthoDB" id="5942017at2"/>
<dbReference type="RefSeq" id="WP_114844896.1">
    <property type="nucleotide sequence ID" value="NZ_JBHSPE010000008.1"/>
</dbReference>
<feature type="transmembrane region" description="Helical" evidence="1">
    <location>
        <begin position="94"/>
        <end position="119"/>
    </location>
</feature>
<evidence type="ECO:0000256" key="1">
    <source>
        <dbReference type="SAM" id="Phobius"/>
    </source>
</evidence>
<dbReference type="Proteomes" id="UP000253782">
    <property type="component" value="Unassembled WGS sequence"/>
</dbReference>